<keyword evidence="2" id="KW-1185">Reference proteome</keyword>
<dbReference type="AlphaFoldDB" id="A0A6G1EET8"/>
<dbReference type="Proteomes" id="UP000479710">
    <property type="component" value="Unassembled WGS sequence"/>
</dbReference>
<comment type="caution">
    <text evidence="1">The sequence shown here is derived from an EMBL/GenBank/DDBJ whole genome shotgun (WGS) entry which is preliminary data.</text>
</comment>
<accession>A0A6G1EET8</accession>
<dbReference type="EMBL" id="SPHZ02000003">
    <property type="protein sequence ID" value="KAF0923269.1"/>
    <property type="molecule type" value="Genomic_DNA"/>
</dbReference>
<name>A0A6G1EET8_9ORYZ</name>
<evidence type="ECO:0000313" key="2">
    <source>
        <dbReference type="Proteomes" id="UP000479710"/>
    </source>
</evidence>
<sequence>MDKVGDACALHQLLGSSFCLTVGVRHRSCRAALARLHRVVTAMAFCNFSQLFERAPVEDGYV</sequence>
<organism evidence="1 2">
    <name type="scientific">Oryza meyeriana var. granulata</name>
    <dbReference type="NCBI Taxonomy" id="110450"/>
    <lineage>
        <taxon>Eukaryota</taxon>
        <taxon>Viridiplantae</taxon>
        <taxon>Streptophyta</taxon>
        <taxon>Embryophyta</taxon>
        <taxon>Tracheophyta</taxon>
        <taxon>Spermatophyta</taxon>
        <taxon>Magnoliopsida</taxon>
        <taxon>Liliopsida</taxon>
        <taxon>Poales</taxon>
        <taxon>Poaceae</taxon>
        <taxon>BOP clade</taxon>
        <taxon>Oryzoideae</taxon>
        <taxon>Oryzeae</taxon>
        <taxon>Oryzinae</taxon>
        <taxon>Oryza</taxon>
        <taxon>Oryza meyeriana</taxon>
    </lineage>
</organism>
<reference evidence="1 2" key="1">
    <citation type="submission" date="2019-11" db="EMBL/GenBank/DDBJ databases">
        <title>Whole genome sequence of Oryza granulata.</title>
        <authorList>
            <person name="Li W."/>
        </authorList>
    </citation>
    <scope>NUCLEOTIDE SEQUENCE [LARGE SCALE GENOMIC DNA]</scope>
    <source>
        <strain evidence="2">cv. Menghai</strain>
        <tissue evidence="1">Leaf</tissue>
    </source>
</reference>
<proteinExistence type="predicted"/>
<evidence type="ECO:0000313" key="1">
    <source>
        <dbReference type="EMBL" id="KAF0923269.1"/>
    </source>
</evidence>
<gene>
    <name evidence="1" type="ORF">E2562_005233</name>
</gene>
<protein>
    <submittedName>
        <fullName evidence="1">Uncharacterized protein</fullName>
    </submittedName>
</protein>